<feature type="domain" description="HTH araC/xylS-type" evidence="3">
    <location>
        <begin position="15"/>
        <end position="90"/>
    </location>
</feature>
<name>A0A9X9BMT3_PSEMA</name>
<dbReference type="PANTHER" id="PTHR47893">
    <property type="entry name" value="REGULATORY PROTEIN PCHR"/>
    <property type="match status" value="1"/>
</dbReference>
<sequence>MLNWLEAKRRIYTRVSVRALQLGFKKYRGMTPLEYIRGVRLESVNLALSDPLNLMTPKELALKAGFTNYYLFSKYFYQRYGSSPDKIREHVKLQSPVIDNKS</sequence>
<dbReference type="SUPFAM" id="SSF46689">
    <property type="entry name" value="Homeodomain-like"/>
    <property type="match status" value="1"/>
</dbReference>
<gene>
    <name evidence="4" type="ORF">FIV41_27755</name>
</gene>
<dbReference type="AlphaFoldDB" id="A0A9X9BMT3"/>
<dbReference type="GO" id="GO:0043565">
    <property type="term" value="F:sequence-specific DNA binding"/>
    <property type="evidence" value="ECO:0007669"/>
    <property type="project" value="InterPro"/>
</dbReference>
<reference evidence="4 5" key="1">
    <citation type="submission" date="2019-06" db="EMBL/GenBank/DDBJ databases">
        <title>Pseudomonas bimorpha sp. nov. isolated from bovine raw milk and skim milk concentrate.</title>
        <authorList>
            <person name="Hofmann K."/>
            <person name="Huptas C."/>
            <person name="Doll E."/>
            <person name="Scherer S."/>
            <person name="Wenning M."/>
        </authorList>
    </citation>
    <scope>NUCLEOTIDE SEQUENCE [LARGE SCALE GENOMIC DNA]</scope>
    <source>
        <strain evidence="4 5">DSM 13124</strain>
    </source>
</reference>
<dbReference type="OrthoDB" id="9023142at2"/>
<evidence type="ECO:0000259" key="3">
    <source>
        <dbReference type="PROSITE" id="PS01124"/>
    </source>
</evidence>
<dbReference type="SMART" id="SM00342">
    <property type="entry name" value="HTH_ARAC"/>
    <property type="match status" value="1"/>
</dbReference>
<evidence type="ECO:0000256" key="2">
    <source>
        <dbReference type="ARBA" id="ARBA00023163"/>
    </source>
</evidence>
<dbReference type="InterPro" id="IPR018060">
    <property type="entry name" value="HTH_AraC"/>
</dbReference>
<dbReference type="GO" id="GO:0003700">
    <property type="term" value="F:DNA-binding transcription factor activity"/>
    <property type="evidence" value="ECO:0007669"/>
    <property type="project" value="InterPro"/>
</dbReference>
<dbReference type="PROSITE" id="PS01124">
    <property type="entry name" value="HTH_ARAC_FAMILY_2"/>
    <property type="match status" value="1"/>
</dbReference>
<organism evidence="4 5">
    <name type="scientific">Pseudomonas marginalis</name>
    <name type="common">Pseudomonas panacis</name>
    <dbReference type="NCBI Taxonomy" id="298"/>
    <lineage>
        <taxon>Bacteria</taxon>
        <taxon>Pseudomonadati</taxon>
        <taxon>Pseudomonadota</taxon>
        <taxon>Gammaproteobacteria</taxon>
        <taxon>Pseudomonadales</taxon>
        <taxon>Pseudomonadaceae</taxon>
        <taxon>Pseudomonas</taxon>
    </lineage>
</organism>
<dbReference type="InterPro" id="IPR009057">
    <property type="entry name" value="Homeodomain-like_sf"/>
</dbReference>
<keyword evidence="1" id="KW-0805">Transcription regulation</keyword>
<comment type="caution">
    <text evidence="4">The sequence shown here is derived from an EMBL/GenBank/DDBJ whole genome shotgun (WGS) entry which is preliminary data.</text>
</comment>
<keyword evidence="2" id="KW-0804">Transcription</keyword>
<dbReference type="EMBL" id="VFEQ01000028">
    <property type="protein sequence ID" value="TWR51743.1"/>
    <property type="molecule type" value="Genomic_DNA"/>
</dbReference>
<evidence type="ECO:0000313" key="4">
    <source>
        <dbReference type="EMBL" id="TWR51743.1"/>
    </source>
</evidence>
<dbReference type="Pfam" id="PF12833">
    <property type="entry name" value="HTH_18"/>
    <property type="match status" value="1"/>
</dbReference>
<proteinExistence type="predicted"/>
<evidence type="ECO:0000313" key="5">
    <source>
        <dbReference type="Proteomes" id="UP000316123"/>
    </source>
</evidence>
<dbReference type="Proteomes" id="UP000316123">
    <property type="component" value="Unassembled WGS sequence"/>
</dbReference>
<protein>
    <submittedName>
        <fullName evidence="4">AraC family transcriptional regulator</fullName>
    </submittedName>
</protein>
<accession>A0A9X9BMT3</accession>
<dbReference type="Gene3D" id="1.10.10.60">
    <property type="entry name" value="Homeodomain-like"/>
    <property type="match status" value="1"/>
</dbReference>
<dbReference type="PANTHER" id="PTHR47893:SF1">
    <property type="entry name" value="REGULATORY PROTEIN PCHR"/>
    <property type="match status" value="1"/>
</dbReference>
<dbReference type="InterPro" id="IPR053142">
    <property type="entry name" value="PchR_regulatory_protein"/>
</dbReference>
<evidence type="ECO:0000256" key="1">
    <source>
        <dbReference type="ARBA" id="ARBA00023015"/>
    </source>
</evidence>